<dbReference type="Pfam" id="PF04082">
    <property type="entry name" value="Fungal_trans"/>
    <property type="match status" value="1"/>
</dbReference>
<feature type="coiled-coil region" evidence="4">
    <location>
        <begin position="79"/>
        <end position="106"/>
    </location>
</feature>
<dbReference type="InParanoid" id="A0A0C3EM37"/>
<reference evidence="9" key="2">
    <citation type="submission" date="2015-01" db="EMBL/GenBank/DDBJ databases">
        <title>Evolutionary Origins and Diversification of the Mycorrhizal Mutualists.</title>
        <authorList>
            <consortium name="DOE Joint Genome Institute"/>
            <consortium name="Mycorrhizal Genomics Consortium"/>
            <person name="Kohler A."/>
            <person name="Kuo A."/>
            <person name="Nagy L.G."/>
            <person name="Floudas D."/>
            <person name="Copeland A."/>
            <person name="Barry K.W."/>
            <person name="Cichocki N."/>
            <person name="Veneault-Fourrey C."/>
            <person name="LaButti K."/>
            <person name="Lindquist E.A."/>
            <person name="Lipzen A."/>
            <person name="Lundell T."/>
            <person name="Morin E."/>
            <person name="Murat C."/>
            <person name="Riley R."/>
            <person name="Ohm R."/>
            <person name="Sun H."/>
            <person name="Tunlid A."/>
            <person name="Henrissat B."/>
            <person name="Grigoriev I.V."/>
            <person name="Hibbett D.S."/>
            <person name="Martin F."/>
        </authorList>
    </citation>
    <scope>NUCLEOTIDE SEQUENCE [LARGE SCALE GENOMIC DNA]</scope>
    <source>
        <strain evidence="9">F 1598</strain>
    </source>
</reference>
<dbReference type="GO" id="GO:0000981">
    <property type="term" value="F:DNA-binding transcription factor activity, RNA polymerase II-specific"/>
    <property type="evidence" value="ECO:0007669"/>
    <property type="project" value="InterPro"/>
</dbReference>
<dbReference type="InterPro" id="IPR007219">
    <property type="entry name" value="XnlR_reg_dom"/>
</dbReference>
<organism evidence="8 9">
    <name type="scientific">Piloderma croceum (strain F 1598)</name>
    <dbReference type="NCBI Taxonomy" id="765440"/>
    <lineage>
        <taxon>Eukaryota</taxon>
        <taxon>Fungi</taxon>
        <taxon>Dikarya</taxon>
        <taxon>Basidiomycota</taxon>
        <taxon>Agaricomycotina</taxon>
        <taxon>Agaricomycetes</taxon>
        <taxon>Agaricomycetidae</taxon>
        <taxon>Atheliales</taxon>
        <taxon>Atheliaceae</taxon>
        <taxon>Piloderma</taxon>
    </lineage>
</organism>
<evidence type="ECO:0000256" key="4">
    <source>
        <dbReference type="SAM" id="Coils"/>
    </source>
</evidence>
<evidence type="ECO:0000259" key="7">
    <source>
        <dbReference type="PROSITE" id="PS51379"/>
    </source>
</evidence>
<protein>
    <recommendedName>
        <fullName evidence="10">Zn(2)-C6 fungal-type domain-containing protein</fullName>
    </recommendedName>
</protein>
<proteinExistence type="predicted"/>
<dbReference type="InterPro" id="IPR017896">
    <property type="entry name" value="4Fe4S_Fe-S-bd"/>
</dbReference>
<keyword evidence="3" id="KW-0539">Nucleus</keyword>
<dbReference type="Gene3D" id="4.10.240.10">
    <property type="entry name" value="Zn(2)-C6 fungal-type DNA-binding domain"/>
    <property type="match status" value="1"/>
</dbReference>
<dbReference type="SMART" id="SM00066">
    <property type="entry name" value="GAL4"/>
    <property type="match status" value="1"/>
</dbReference>
<dbReference type="AlphaFoldDB" id="A0A0C3EM37"/>
<feature type="region of interest" description="Disordered" evidence="5">
    <location>
        <begin position="287"/>
        <end position="306"/>
    </location>
</feature>
<dbReference type="OrthoDB" id="424974at2759"/>
<feature type="compositionally biased region" description="Low complexity" evidence="5">
    <location>
        <begin position="287"/>
        <end position="301"/>
    </location>
</feature>
<dbReference type="PANTHER" id="PTHR31001:SF56">
    <property type="entry name" value="ZN(2)-C6 FUNGAL-TYPE DOMAIN-CONTAINING PROTEIN"/>
    <property type="match status" value="1"/>
</dbReference>
<feature type="compositionally biased region" description="Low complexity" evidence="5">
    <location>
        <begin position="712"/>
        <end position="738"/>
    </location>
</feature>
<evidence type="ECO:0000256" key="2">
    <source>
        <dbReference type="ARBA" id="ARBA00022723"/>
    </source>
</evidence>
<dbReference type="InterPro" id="IPR050613">
    <property type="entry name" value="Sec_Metabolite_Reg"/>
</dbReference>
<dbReference type="STRING" id="765440.A0A0C3EM37"/>
<dbReference type="PROSITE" id="PS50048">
    <property type="entry name" value="ZN2_CY6_FUNGAL_2"/>
    <property type="match status" value="1"/>
</dbReference>
<dbReference type="SUPFAM" id="SSF57701">
    <property type="entry name" value="Zn2/Cys6 DNA-binding domain"/>
    <property type="match status" value="1"/>
</dbReference>
<accession>A0A0C3EM37</accession>
<feature type="region of interest" description="Disordered" evidence="5">
    <location>
        <begin position="709"/>
        <end position="747"/>
    </location>
</feature>
<dbReference type="HOGENOM" id="CLU_007340_0_0_1"/>
<reference evidence="8 9" key="1">
    <citation type="submission" date="2014-04" db="EMBL/GenBank/DDBJ databases">
        <authorList>
            <consortium name="DOE Joint Genome Institute"/>
            <person name="Kuo A."/>
            <person name="Tarkka M."/>
            <person name="Buscot F."/>
            <person name="Kohler A."/>
            <person name="Nagy L.G."/>
            <person name="Floudas D."/>
            <person name="Copeland A."/>
            <person name="Barry K.W."/>
            <person name="Cichocki N."/>
            <person name="Veneault-Fourrey C."/>
            <person name="LaButti K."/>
            <person name="Lindquist E.A."/>
            <person name="Lipzen A."/>
            <person name="Lundell T."/>
            <person name="Morin E."/>
            <person name="Murat C."/>
            <person name="Sun H."/>
            <person name="Tunlid A."/>
            <person name="Henrissat B."/>
            <person name="Grigoriev I.V."/>
            <person name="Hibbett D.S."/>
            <person name="Martin F."/>
            <person name="Nordberg H.P."/>
            <person name="Cantor M.N."/>
            <person name="Hua S.X."/>
        </authorList>
    </citation>
    <scope>NUCLEOTIDE SEQUENCE [LARGE SCALE GENOMIC DNA]</scope>
    <source>
        <strain evidence="8 9">F 1598</strain>
    </source>
</reference>
<evidence type="ECO:0000259" key="6">
    <source>
        <dbReference type="PROSITE" id="PS50048"/>
    </source>
</evidence>
<dbReference type="GO" id="GO:0006351">
    <property type="term" value="P:DNA-templated transcription"/>
    <property type="evidence" value="ECO:0007669"/>
    <property type="project" value="InterPro"/>
</dbReference>
<dbReference type="InterPro" id="IPR036864">
    <property type="entry name" value="Zn2-C6_fun-type_DNA-bd_sf"/>
</dbReference>
<dbReference type="Proteomes" id="UP000054166">
    <property type="component" value="Unassembled WGS sequence"/>
</dbReference>
<dbReference type="Pfam" id="PF00172">
    <property type="entry name" value="Zn_clus"/>
    <property type="match status" value="1"/>
</dbReference>
<gene>
    <name evidence="8" type="ORF">PILCRDRAFT_723293</name>
</gene>
<keyword evidence="4" id="KW-0175">Coiled coil</keyword>
<dbReference type="PROSITE" id="PS51379">
    <property type="entry name" value="4FE4S_FER_2"/>
    <property type="match status" value="1"/>
</dbReference>
<dbReference type="InterPro" id="IPR001138">
    <property type="entry name" value="Zn2Cys6_DnaBD"/>
</dbReference>
<feature type="compositionally biased region" description="Basic and acidic residues" evidence="5">
    <location>
        <begin position="9"/>
        <end position="24"/>
    </location>
</feature>
<dbReference type="SMART" id="SM00906">
    <property type="entry name" value="Fungal_trans"/>
    <property type="match status" value="1"/>
</dbReference>
<dbReference type="CDD" id="cd00067">
    <property type="entry name" value="GAL4"/>
    <property type="match status" value="1"/>
</dbReference>
<dbReference type="GO" id="GO:0008270">
    <property type="term" value="F:zinc ion binding"/>
    <property type="evidence" value="ECO:0007669"/>
    <property type="project" value="InterPro"/>
</dbReference>
<sequence length="915" mass="102030">MPQAPRSGARQDTKEARRAAEKETKRAQGAMSCAECRRLKLKCDKTIPCSSCRRRGCSQICPNGSLVTGQGTRFVLADTEKLHDKINAMSDRIRQLEDALSLLQSTITRDQHPLLSKDLLQIKSIIELHGAFGGEAGKAKPEKPEAEVDNESQYIDAFGTMAIRDDGATTFYGRSAGTESLLITEISDPNPQRKKSPQYLQTSWQPQLPEYISRHATSFPFSAAPTEGLDLDFVVQNFLPPWEEAWRLSELYLEQGPWFYGPVAKKQVQEEMLPMWYPEAARLLPSSGSVPKPSTSSSGPGIDPENGPRGAHELALLFIVFAYGALIDISLPPLPDNPEAERYYQLTCMALALEPVLDRPPLVSTVQTLSLMAIYQGLLGEHNLESTWTIFGMATKLAQSLGLHRDPARWKLSPFEVQKRRGLFWELFITDSWLSLATGRVATFSHPFVDCEQALDPDETLADDGTPMPSFPAWKARFGAECVAYVVQGTVTAKPPKYSVILELDRRIRDMLLPKYCHDAPPPGAGWSQIMSHYMPSQYRHLTLIYVHRCFFAEAIKDCPQDPMKSQYAPSFLAGYRSACELLGAVRVQFQLFPAHVARYWNLWTHSFSGAVMLASIVTRATGIGLKSKVTSAAMLQLKSACELFAEAASYGGRAVKFLPILQRLLQKAEDVLKGGSSPHIRNDIFVPTPRDDNKDEFQIFSGQTHTVATKSNISPSQSRSSRLPSNQASSSSIESPHSPYPYPEMHPMLVDQLNEFEGHLDAQIHSTYENDPHSVNHYIPVASSGYHEPFEQHPSSAHYHYSQPQGQSSLYSHPNTSQTSYHQPVYNPPTAQYGYMNDQQETLHYPVPAPNQHWSTEVQGQYHNPGSYSGETLVDRTYGNPQHPPLQAADQHSLQDTWSSFVYTVGSPPPFAMD</sequence>
<feature type="domain" description="4Fe-4S ferredoxin-type" evidence="7">
    <location>
        <begin position="39"/>
        <end position="71"/>
    </location>
</feature>
<feature type="region of interest" description="Disordered" evidence="5">
    <location>
        <begin position="792"/>
        <end position="821"/>
    </location>
</feature>
<comment type="subcellular location">
    <subcellularLocation>
        <location evidence="1">Nucleus</location>
    </subcellularLocation>
</comment>
<dbReference type="CDD" id="cd12148">
    <property type="entry name" value="fungal_TF_MHR"/>
    <property type="match status" value="1"/>
</dbReference>
<evidence type="ECO:0000313" key="8">
    <source>
        <dbReference type="EMBL" id="KIM73630.1"/>
    </source>
</evidence>
<feature type="compositionally biased region" description="Polar residues" evidence="5">
    <location>
        <begin position="803"/>
        <end position="821"/>
    </location>
</feature>
<keyword evidence="2" id="KW-0479">Metal-binding</keyword>
<dbReference type="EMBL" id="KN833077">
    <property type="protein sequence ID" value="KIM73630.1"/>
    <property type="molecule type" value="Genomic_DNA"/>
</dbReference>
<feature type="region of interest" description="Disordered" evidence="5">
    <location>
        <begin position="1"/>
        <end position="24"/>
    </location>
</feature>
<evidence type="ECO:0000256" key="3">
    <source>
        <dbReference type="ARBA" id="ARBA00023242"/>
    </source>
</evidence>
<dbReference type="PROSITE" id="PS00463">
    <property type="entry name" value="ZN2_CY6_FUNGAL_1"/>
    <property type="match status" value="1"/>
</dbReference>
<name>A0A0C3EM37_PILCF</name>
<dbReference type="PANTHER" id="PTHR31001">
    <property type="entry name" value="UNCHARACTERIZED TRANSCRIPTIONAL REGULATORY PROTEIN"/>
    <property type="match status" value="1"/>
</dbReference>
<keyword evidence="9" id="KW-1185">Reference proteome</keyword>
<evidence type="ECO:0000256" key="5">
    <source>
        <dbReference type="SAM" id="MobiDB-lite"/>
    </source>
</evidence>
<evidence type="ECO:0000313" key="9">
    <source>
        <dbReference type="Proteomes" id="UP000054166"/>
    </source>
</evidence>
<evidence type="ECO:0008006" key="10">
    <source>
        <dbReference type="Google" id="ProtNLM"/>
    </source>
</evidence>
<dbReference type="GO" id="GO:0003677">
    <property type="term" value="F:DNA binding"/>
    <property type="evidence" value="ECO:0007669"/>
    <property type="project" value="InterPro"/>
</dbReference>
<evidence type="ECO:0000256" key="1">
    <source>
        <dbReference type="ARBA" id="ARBA00004123"/>
    </source>
</evidence>
<dbReference type="GO" id="GO:0005634">
    <property type="term" value="C:nucleus"/>
    <property type="evidence" value="ECO:0007669"/>
    <property type="project" value="UniProtKB-SubCell"/>
</dbReference>
<feature type="domain" description="Zn(2)-C6 fungal-type" evidence="6">
    <location>
        <begin position="32"/>
        <end position="61"/>
    </location>
</feature>